<dbReference type="AlphaFoldDB" id="A0A2P2K685"/>
<sequence length="42" mass="5089">MPASRLFDLSHVARFPEIQFQIVFLLWSRRHPPIHYLSQILK</sequence>
<protein>
    <submittedName>
        <fullName evidence="1">Uncharacterized protein</fullName>
    </submittedName>
</protein>
<organism evidence="1">
    <name type="scientific">Rhizophora mucronata</name>
    <name type="common">Asiatic mangrove</name>
    <dbReference type="NCBI Taxonomy" id="61149"/>
    <lineage>
        <taxon>Eukaryota</taxon>
        <taxon>Viridiplantae</taxon>
        <taxon>Streptophyta</taxon>
        <taxon>Embryophyta</taxon>
        <taxon>Tracheophyta</taxon>
        <taxon>Spermatophyta</taxon>
        <taxon>Magnoliopsida</taxon>
        <taxon>eudicotyledons</taxon>
        <taxon>Gunneridae</taxon>
        <taxon>Pentapetalae</taxon>
        <taxon>rosids</taxon>
        <taxon>fabids</taxon>
        <taxon>Malpighiales</taxon>
        <taxon>Rhizophoraceae</taxon>
        <taxon>Rhizophora</taxon>
    </lineage>
</organism>
<reference evidence="1" key="1">
    <citation type="submission" date="2018-02" db="EMBL/GenBank/DDBJ databases">
        <title>Rhizophora mucronata_Transcriptome.</title>
        <authorList>
            <person name="Meera S.P."/>
            <person name="Sreeshan A."/>
            <person name="Augustine A."/>
        </authorList>
    </citation>
    <scope>NUCLEOTIDE SEQUENCE</scope>
    <source>
        <tissue evidence="1">Leaf</tissue>
    </source>
</reference>
<accession>A0A2P2K685</accession>
<proteinExistence type="predicted"/>
<dbReference type="EMBL" id="GGEC01020752">
    <property type="protein sequence ID" value="MBX01236.1"/>
    <property type="molecule type" value="Transcribed_RNA"/>
</dbReference>
<evidence type="ECO:0000313" key="1">
    <source>
        <dbReference type="EMBL" id="MBX01236.1"/>
    </source>
</evidence>
<name>A0A2P2K685_RHIMU</name>